<dbReference type="Proteomes" id="UP001203852">
    <property type="component" value="Unassembled WGS sequence"/>
</dbReference>
<organism evidence="2 3">
    <name type="scientific">Exophiala viscosa</name>
    <dbReference type="NCBI Taxonomy" id="2486360"/>
    <lineage>
        <taxon>Eukaryota</taxon>
        <taxon>Fungi</taxon>
        <taxon>Dikarya</taxon>
        <taxon>Ascomycota</taxon>
        <taxon>Pezizomycotina</taxon>
        <taxon>Eurotiomycetes</taxon>
        <taxon>Chaetothyriomycetidae</taxon>
        <taxon>Chaetothyriales</taxon>
        <taxon>Herpotrichiellaceae</taxon>
        <taxon>Exophiala</taxon>
    </lineage>
</organism>
<evidence type="ECO:0000256" key="1">
    <source>
        <dbReference type="SAM" id="MobiDB-lite"/>
    </source>
</evidence>
<evidence type="ECO:0000313" key="2">
    <source>
        <dbReference type="EMBL" id="KAI1615885.1"/>
    </source>
</evidence>
<keyword evidence="3" id="KW-1185">Reference proteome</keyword>
<feature type="region of interest" description="Disordered" evidence="1">
    <location>
        <begin position="1"/>
        <end position="44"/>
    </location>
</feature>
<evidence type="ECO:0000313" key="3">
    <source>
        <dbReference type="Proteomes" id="UP001203852"/>
    </source>
</evidence>
<dbReference type="EMBL" id="MU404352">
    <property type="protein sequence ID" value="KAI1615885.1"/>
    <property type="molecule type" value="Genomic_DNA"/>
</dbReference>
<dbReference type="PANTHER" id="PTHR37540">
    <property type="entry name" value="TRANSCRIPTION FACTOR (ACR-2), PUTATIVE-RELATED-RELATED"/>
    <property type="match status" value="1"/>
</dbReference>
<gene>
    <name evidence="2" type="ORF">EDD36DRAFT_417370</name>
</gene>
<comment type="caution">
    <text evidence="2">The sequence shown here is derived from an EMBL/GenBank/DDBJ whole genome shotgun (WGS) entry which is preliminary data.</text>
</comment>
<accession>A0AAN6E0G0</accession>
<sequence length="478" mass="53877">MNNRAGDLTRGGGHALLLSRRNSRHSRSPNTDDDSENSRCPSPLLTVDDGYRIDPFLRYPVPRASRGVKFMTDYLWAPQQAQAVSLQHGGNALLTVVLPLAMQNSMLFAATIAMTRAAWILRRGSEPFADKMLLRHRGAAMLELRNALVETGRSRSDLILLTMSTLLTLNYMINDVDSFEVHLRALENMLKSYEAAEDSPLRSFVRGRVLAFGVLASFLHAQQPSYATRINEPGHRISTLTYPGLPFPADLCTVVAKLPEGFSEVALSRSIAIEIISFLVKLTELIDYISSAPDEDASTTRPEMTMQRAIYDLQCLSALPLTAIEAQMARGLLAFLLHLYNQLSFRIPLARPLRPILEAFNEHHEIPRNHWLQRCLLWSSTVIASAWDTQIDASPQNHVILDRLVSRVSEGRSWESLEVNMRKFYWHDHLADEWEICWRATKFRIGQHRRGASQISSLSQLLFESSQSSETGSSDDHV</sequence>
<protein>
    <recommendedName>
        <fullName evidence="4">Transcription factor domain-containing protein</fullName>
    </recommendedName>
</protein>
<dbReference type="InterPro" id="IPR021858">
    <property type="entry name" value="Fun_TF"/>
</dbReference>
<evidence type="ECO:0008006" key="4">
    <source>
        <dbReference type="Google" id="ProtNLM"/>
    </source>
</evidence>
<name>A0AAN6E0G0_9EURO</name>
<dbReference type="AlphaFoldDB" id="A0AAN6E0G0"/>
<reference evidence="2" key="1">
    <citation type="journal article" date="2022" name="bioRxiv">
        <title>Deciphering the potential niche of two novel black yeast fungi from a biological soil crust based on their genomes, phenotypes, and melanin regulation.</title>
        <authorList>
            <consortium name="DOE Joint Genome Institute"/>
            <person name="Carr E.C."/>
            <person name="Barton Q."/>
            <person name="Grambo S."/>
            <person name="Sullivan M."/>
            <person name="Renfro C.M."/>
            <person name="Kuo A."/>
            <person name="Pangilinan J."/>
            <person name="Lipzen A."/>
            <person name="Keymanesh K."/>
            <person name="Savage E."/>
            <person name="Barry K."/>
            <person name="Grigoriev I.V."/>
            <person name="Riekhof W.R."/>
            <person name="Harris S.S."/>
        </authorList>
    </citation>
    <scope>NUCLEOTIDE SEQUENCE</scope>
    <source>
        <strain evidence="2">JF 03-4F</strain>
    </source>
</reference>
<proteinExistence type="predicted"/>
<dbReference type="PANTHER" id="PTHR37540:SF5">
    <property type="entry name" value="TRANSCRIPTION FACTOR DOMAIN-CONTAINING PROTEIN"/>
    <property type="match status" value="1"/>
</dbReference>
<dbReference type="Pfam" id="PF11951">
    <property type="entry name" value="Fungal_trans_2"/>
    <property type="match status" value="1"/>
</dbReference>